<keyword evidence="7 12" id="KW-0067">ATP-binding</keyword>
<dbReference type="SUPFAM" id="SSF53067">
    <property type="entry name" value="Actin-like ATPase domain"/>
    <property type="match status" value="2"/>
</dbReference>
<evidence type="ECO:0000256" key="4">
    <source>
        <dbReference type="ARBA" id="ARBA00022679"/>
    </source>
</evidence>
<keyword evidence="5 12" id="KW-0547">Nucleotide-binding</keyword>
<evidence type="ECO:0000313" key="15">
    <source>
        <dbReference type="EMBL" id="CAL5137645.1"/>
    </source>
</evidence>
<comment type="caution">
    <text evidence="15">The sequence shown here is derived from an EMBL/GenBank/DDBJ whole genome shotgun (WGS) entry which is preliminary data.</text>
</comment>
<evidence type="ECO:0000256" key="2">
    <source>
        <dbReference type="ARBA" id="ARBA00005028"/>
    </source>
</evidence>
<proteinExistence type="inferred from homology"/>
<dbReference type="InterPro" id="IPR043129">
    <property type="entry name" value="ATPase_NBD"/>
</dbReference>
<evidence type="ECO:0000256" key="9">
    <source>
        <dbReference type="ARBA" id="ARBA00044613"/>
    </source>
</evidence>
<dbReference type="GO" id="GO:0006096">
    <property type="term" value="P:glycolytic process"/>
    <property type="evidence" value="ECO:0007669"/>
    <property type="project" value="UniProtKB-KW"/>
</dbReference>
<comment type="pathway">
    <text evidence="2">Carbohydrate metabolism; hexose metabolism.</text>
</comment>
<dbReference type="PANTHER" id="PTHR19443">
    <property type="entry name" value="HEXOKINASE"/>
    <property type="match status" value="1"/>
</dbReference>
<comment type="similarity">
    <text evidence="3 12">Belongs to the hexokinase family.</text>
</comment>
<dbReference type="PRINTS" id="PR00475">
    <property type="entry name" value="HEXOKINASE"/>
</dbReference>
<dbReference type="GO" id="GO:0008865">
    <property type="term" value="F:fructokinase activity"/>
    <property type="evidence" value="ECO:0007669"/>
    <property type="project" value="TreeGrafter"/>
</dbReference>
<dbReference type="InterPro" id="IPR022673">
    <property type="entry name" value="Hexokinase_C"/>
</dbReference>
<evidence type="ECO:0000256" key="3">
    <source>
        <dbReference type="ARBA" id="ARBA00009225"/>
    </source>
</evidence>
<evidence type="ECO:0000259" key="13">
    <source>
        <dbReference type="Pfam" id="PF00349"/>
    </source>
</evidence>
<dbReference type="EMBL" id="CAXLJL010000412">
    <property type="protein sequence ID" value="CAL5137645.1"/>
    <property type="molecule type" value="Genomic_DNA"/>
</dbReference>
<protein>
    <recommendedName>
        <fullName evidence="12">Phosphotransferase</fullName>
        <ecNumber evidence="12">2.7.1.-</ecNumber>
    </recommendedName>
</protein>
<gene>
    <name evidence="15" type="ORF">CDAUBV1_LOCUS11929</name>
</gene>
<reference evidence="15" key="1">
    <citation type="submission" date="2024-06" db="EMBL/GenBank/DDBJ databases">
        <authorList>
            <person name="Liu X."/>
            <person name="Lenzi L."/>
            <person name="Haldenby T S."/>
            <person name="Uol C."/>
        </authorList>
    </citation>
    <scope>NUCLEOTIDE SEQUENCE</scope>
</reference>
<dbReference type="EC" id="2.7.1.-" evidence="12"/>
<dbReference type="AlphaFoldDB" id="A0AAV2TK97"/>
<name>A0AAV2TK97_CALDB</name>
<sequence length="490" mass="55070">MRPSITDKERFKSIRSLRSLDVLNTSRKEGETFADLAKNEIKNLCGPFIMSNEKMEAVMNTLNEQIENGLCKSPNGLRLVNTFVTEISTLREPRKYIALDFKGQYYRVSLTTVSRELDDSSMEETLYTIPKKIRSGPSEEFFNFIAETVYDFLLVRGMVEQELDMAMCFVFPVEQKSLEEAYSVRWAKEFSVPSVIGKDVVKCLSDALKRTGLKIHVRALINDTVGVLAACAAKDSECAMGLIVSTGTNCSYFELTEKVKFDLNLPRPSKYIVLNTEWGAFGDNGCLNEYLTEFDKAIDENSSAPGQQIFEKMCSTLYIGEICRFIIVKAIGEKLIFGGDMPEKLTYSGYITSQNLFEIDRDPPQVYSAAEIFLRERLKINLIRKSDLVNIRFIVRAVVTRSASLLGAACACLINRMKRRRVTLAVDGAFFRFSSSFPVLLVEAITQLIPYSYTFKLKLIDDGDTKGAAAVAATAVHEERMSQLGIPPDQ</sequence>
<evidence type="ECO:0000256" key="7">
    <source>
        <dbReference type="ARBA" id="ARBA00022840"/>
    </source>
</evidence>
<dbReference type="Pfam" id="PF03727">
    <property type="entry name" value="Hexokinase_2"/>
    <property type="match status" value="1"/>
</dbReference>
<dbReference type="Gene3D" id="3.40.367.20">
    <property type="match status" value="1"/>
</dbReference>
<dbReference type="InterPro" id="IPR022672">
    <property type="entry name" value="Hexokinase_N"/>
</dbReference>
<feature type="domain" description="Hexokinase C-terminal" evidence="14">
    <location>
        <begin position="240"/>
        <end position="473"/>
    </location>
</feature>
<organism evidence="15 16">
    <name type="scientific">Calicophoron daubneyi</name>
    <name type="common">Rumen fluke</name>
    <name type="synonym">Paramphistomum daubneyi</name>
    <dbReference type="NCBI Taxonomy" id="300641"/>
    <lineage>
        <taxon>Eukaryota</taxon>
        <taxon>Metazoa</taxon>
        <taxon>Spiralia</taxon>
        <taxon>Lophotrochozoa</taxon>
        <taxon>Platyhelminthes</taxon>
        <taxon>Trematoda</taxon>
        <taxon>Digenea</taxon>
        <taxon>Plagiorchiida</taxon>
        <taxon>Pronocephalata</taxon>
        <taxon>Paramphistomoidea</taxon>
        <taxon>Paramphistomidae</taxon>
        <taxon>Calicophoron</taxon>
    </lineage>
</organism>
<dbReference type="Gene3D" id="3.30.420.40">
    <property type="match status" value="1"/>
</dbReference>
<keyword evidence="6 12" id="KW-0418">Kinase</keyword>
<comment type="catalytic activity">
    <reaction evidence="9">
        <text>a D-hexose + ATP = a D-hexose 6-phosphate + ADP + H(+)</text>
        <dbReference type="Rhea" id="RHEA:22740"/>
        <dbReference type="ChEBI" id="CHEBI:4194"/>
        <dbReference type="ChEBI" id="CHEBI:15378"/>
        <dbReference type="ChEBI" id="CHEBI:30616"/>
        <dbReference type="ChEBI" id="CHEBI:229467"/>
        <dbReference type="ChEBI" id="CHEBI:456216"/>
        <dbReference type="EC" id="2.7.1.1"/>
    </reaction>
    <physiologicalReaction direction="left-to-right" evidence="9">
        <dbReference type="Rhea" id="RHEA:22741"/>
    </physiologicalReaction>
</comment>
<dbReference type="Pfam" id="PF00349">
    <property type="entry name" value="Hexokinase_1"/>
    <property type="match status" value="1"/>
</dbReference>
<dbReference type="GO" id="GO:0006006">
    <property type="term" value="P:glucose metabolic process"/>
    <property type="evidence" value="ECO:0007669"/>
    <property type="project" value="TreeGrafter"/>
</dbReference>
<evidence type="ECO:0000313" key="16">
    <source>
        <dbReference type="Proteomes" id="UP001497525"/>
    </source>
</evidence>
<keyword evidence="4 12" id="KW-0808">Transferase</keyword>
<evidence type="ECO:0000256" key="8">
    <source>
        <dbReference type="ARBA" id="ARBA00023152"/>
    </source>
</evidence>
<dbReference type="Proteomes" id="UP001497525">
    <property type="component" value="Unassembled WGS sequence"/>
</dbReference>
<dbReference type="GO" id="GO:0005536">
    <property type="term" value="F:D-glucose binding"/>
    <property type="evidence" value="ECO:0007669"/>
    <property type="project" value="InterPro"/>
</dbReference>
<keyword evidence="8 12" id="KW-0324">Glycolysis</keyword>
<comment type="catalytic activity">
    <reaction evidence="10">
        <text>D-fructose + ATP = D-fructose 6-phosphate + ADP + H(+)</text>
        <dbReference type="Rhea" id="RHEA:16125"/>
        <dbReference type="ChEBI" id="CHEBI:15378"/>
        <dbReference type="ChEBI" id="CHEBI:30616"/>
        <dbReference type="ChEBI" id="CHEBI:37721"/>
        <dbReference type="ChEBI" id="CHEBI:61527"/>
        <dbReference type="ChEBI" id="CHEBI:456216"/>
        <dbReference type="EC" id="2.7.1.1"/>
    </reaction>
    <physiologicalReaction direction="left-to-right" evidence="10">
        <dbReference type="Rhea" id="RHEA:16126"/>
    </physiologicalReaction>
</comment>
<evidence type="ECO:0000259" key="14">
    <source>
        <dbReference type="Pfam" id="PF03727"/>
    </source>
</evidence>
<dbReference type="InterPro" id="IPR001312">
    <property type="entry name" value="Hexokinase"/>
</dbReference>
<evidence type="ECO:0000256" key="5">
    <source>
        <dbReference type="ARBA" id="ARBA00022741"/>
    </source>
</evidence>
<comment type="pathway">
    <text evidence="1">Carbohydrate degradation; glycolysis; D-glyceraldehyde 3-phosphate and glycerone phosphate from D-glucose: step 1/4.</text>
</comment>
<accession>A0AAV2TK97</accession>
<evidence type="ECO:0000256" key="12">
    <source>
        <dbReference type="RuleBase" id="RU362007"/>
    </source>
</evidence>
<dbReference type="GO" id="GO:0005739">
    <property type="term" value="C:mitochondrion"/>
    <property type="evidence" value="ECO:0007669"/>
    <property type="project" value="TreeGrafter"/>
</dbReference>
<dbReference type="GO" id="GO:0001678">
    <property type="term" value="P:intracellular glucose homeostasis"/>
    <property type="evidence" value="ECO:0007669"/>
    <property type="project" value="InterPro"/>
</dbReference>
<dbReference type="PROSITE" id="PS51748">
    <property type="entry name" value="HEXOKINASE_2"/>
    <property type="match status" value="1"/>
</dbReference>
<dbReference type="GO" id="GO:0004340">
    <property type="term" value="F:glucokinase activity"/>
    <property type="evidence" value="ECO:0007669"/>
    <property type="project" value="TreeGrafter"/>
</dbReference>
<dbReference type="GO" id="GO:0005829">
    <property type="term" value="C:cytosol"/>
    <property type="evidence" value="ECO:0007669"/>
    <property type="project" value="TreeGrafter"/>
</dbReference>
<evidence type="ECO:0000256" key="6">
    <source>
        <dbReference type="ARBA" id="ARBA00022777"/>
    </source>
</evidence>
<comment type="catalytic activity">
    <reaction evidence="11">
        <text>D-glucose + ATP = D-glucose 6-phosphate + ADP + H(+)</text>
        <dbReference type="Rhea" id="RHEA:17825"/>
        <dbReference type="ChEBI" id="CHEBI:4167"/>
        <dbReference type="ChEBI" id="CHEBI:15378"/>
        <dbReference type="ChEBI" id="CHEBI:30616"/>
        <dbReference type="ChEBI" id="CHEBI:61548"/>
        <dbReference type="ChEBI" id="CHEBI:456216"/>
        <dbReference type="EC" id="2.7.1.1"/>
    </reaction>
    <physiologicalReaction direction="left-to-right" evidence="11">
        <dbReference type="Rhea" id="RHEA:17826"/>
    </physiologicalReaction>
</comment>
<evidence type="ECO:0000256" key="10">
    <source>
        <dbReference type="ARBA" id="ARBA00047905"/>
    </source>
</evidence>
<evidence type="ECO:0000256" key="11">
    <source>
        <dbReference type="ARBA" id="ARBA00048160"/>
    </source>
</evidence>
<feature type="domain" description="Hexokinase N-terminal" evidence="13">
    <location>
        <begin position="41"/>
        <end position="232"/>
    </location>
</feature>
<evidence type="ECO:0000256" key="1">
    <source>
        <dbReference type="ARBA" id="ARBA00004888"/>
    </source>
</evidence>
<dbReference type="GO" id="GO:0005524">
    <property type="term" value="F:ATP binding"/>
    <property type="evidence" value="ECO:0007669"/>
    <property type="project" value="UniProtKB-UniRule"/>
</dbReference>
<dbReference type="PANTHER" id="PTHR19443:SF16">
    <property type="entry name" value="HEXOKINASE TYPE 1-RELATED"/>
    <property type="match status" value="1"/>
</dbReference>